<protein>
    <submittedName>
        <fullName evidence="1">Uncharacterized protein</fullName>
    </submittedName>
</protein>
<keyword evidence="2" id="KW-1185">Reference proteome</keyword>
<evidence type="ECO:0000313" key="1">
    <source>
        <dbReference type="EMBL" id="OAA63130.1"/>
    </source>
</evidence>
<name>A0A167VYT8_CORFA</name>
<dbReference type="RefSeq" id="XP_018704337.1">
    <property type="nucleotide sequence ID" value="XM_018848611.1"/>
</dbReference>
<dbReference type="OrthoDB" id="5149635at2759"/>
<gene>
    <name evidence="1" type="ORF">ISF_05006</name>
</gene>
<sequence length="302" mass="33613">MKPIIAFAQHGGYFISGPGYRRIHNLPDWFKETMSKALEVYCVAFGPGDAAVVTYLDAQTGCVQLRIKNIASMRGLAEYLLDRNPHTEYKRHLRHLQVSFSGRGGSYWASDGQTSIYRELPEQLELDLRMLQTERGAWRDSTRCVVLGAGGNYVLLTGRGASSCQLGSYPGVFHTMNAVDSAPTGIGSIWGIHLDSFRGSSVVQCSDGSLHGFDLSPEARRDIAQINRQVHAAQAAYCMAQEQLRQDLFQAQVMQQAMFVQEEAALKHMFRKQLENQQWCAEMSARAGGVKWVEGDGYGRPK</sequence>
<dbReference type="GeneID" id="30021298"/>
<dbReference type="Proteomes" id="UP000076744">
    <property type="component" value="Unassembled WGS sequence"/>
</dbReference>
<comment type="caution">
    <text evidence="1">The sequence shown here is derived from an EMBL/GenBank/DDBJ whole genome shotgun (WGS) entry which is preliminary data.</text>
</comment>
<dbReference type="STRING" id="1081104.A0A167VYT8"/>
<proteinExistence type="predicted"/>
<accession>A0A167VYT8</accession>
<reference evidence="1 2" key="1">
    <citation type="journal article" date="2016" name="Genome Biol. Evol.">
        <title>Divergent and convergent evolution of fungal pathogenicity.</title>
        <authorList>
            <person name="Shang Y."/>
            <person name="Xiao G."/>
            <person name="Zheng P."/>
            <person name="Cen K."/>
            <person name="Zhan S."/>
            <person name="Wang C."/>
        </authorList>
    </citation>
    <scope>NUCLEOTIDE SEQUENCE [LARGE SCALE GENOMIC DNA]</scope>
    <source>
        <strain evidence="1 2">ARSEF 2679</strain>
    </source>
</reference>
<dbReference type="AlphaFoldDB" id="A0A167VYT8"/>
<organism evidence="1 2">
    <name type="scientific">Cordyceps fumosorosea (strain ARSEF 2679)</name>
    <name type="common">Isaria fumosorosea</name>
    <dbReference type="NCBI Taxonomy" id="1081104"/>
    <lineage>
        <taxon>Eukaryota</taxon>
        <taxon>Fungi</taxon>
        <taxon>Dikarya</taxon>
        <taxon>Ascomycota</taxon>
        <taxon>Pezizomycotina</taxon>
        <taxon>Sordariomycetes</taxon>
        <taxon>Hypocreomycetidae</taxon>
        <taxon>Hypocreales</taxon>
        <taxon>Cordycipitaceae</taxon>
        <taxon>Cordyceps</taxon>
    </lineage>
</organism>
<dbReference type="EMBL" id="AZHB01000011">
    <property type="protein sequence ID" value="OAA63130.1"/>
    <property type="molecule type" value="Genomic_DNA"/>
</dbReference>
<evidence type="ECO:0000313" key="2">
    <source>
        <dbReference type="Proteomes" id="UP000076744"/>
    </source>
</evidence>